<dbReference type="Pfam" id="PF02518">
    <property type="entry name" value="HATPase_c"/>
    <property type="match status" value="1"/>
</dbReference>
<dbReference type="Gene3D" id="3.30.565.10">
    <property type="entry name" value="Histidine kinase-like ATPase, C-terminal domain"/>
    <property type="match status" value="1"/>
</dbReference>
<dbReference type="EC" id="2.7.13.3" evidence="3"/>
<keyword evidence="10 13" id="KW-0472">Membrane</keyword>
<dbReference type="SMART" id="SM00387">
    <property type="entry name" value="HATPase_c"/>
    <property type="match status" value="1"/>
</dbReference>
<dbReference type="PROSITE" id="PS50109">
    <property type="entry name" value="HIS_KIN"/>
    <property type="match status" value="1"/>
</dbReference>
<evidence type="ECO:0000256" key="12">
    <source>
        <dbReference type="SAM" id="Coils"/>
    </source>
</evidence>
<keyword evidence="9" id="KW-0902">Two-component regulatory system</keyword>
<dbReference type="InterPro" id="IPR003661">
    <property type="entry name" value="HisK_dim/P_dom"/>
</dbReference>
<dbReference type="Pfam" id="PF00512">
    <property type="entry name" value="HisKA"/>
    <property type="match status" value="1"/>
</dbReference>
<dbReference type="NCBIfam" id="TIGR00229">
    <property type="entry name" value="sensory_box"/>
    <property type="match status" value="1"/>
</dbReference>
<evidence type="ECO:0000256" key="1">
    <source>
        <dbReference type="ARBA" id="ARBA00000085"/>
    </source>
</evidence>
<comment type="subcellular location">
    <subcellularLocation>
        <location evidence="2">Membrane</location>
    </subcellularLocation>
</comment>
<dbReference type="PROSITE" id="PS50885">
    <property type="entry name" value="HAMP"/>
    <property type="match status" value="1"/>
</dbReference>
<evidence type="ECO:0000256" key="7">
    <source>
        <dbReference type="ARBA" id="ARBA00022777"/>
    </source>
</evidence>
<proteinExistence type="predicted"/>
<dbReference type="GO" id="GO:0006355">
    <property type="term" value="P:regulation of DNA-templated transcription"/>
    <property type="evidence" value="ECO:0007669"/>
    <property type="project" value="InterPro"/>
</dbReference>
<keyword evidence="8" id="KW-0067">ATP-binding</keyword>
<evidence type="ECO:0000256" key="10">
    <source>
        <dbReference type="ARBA" id="ARBA00023136"/>
    </source>
</evidence>
<dbReference type="GO" id="GO:0000155">
    <property type="term" value="F:phosphorelay sensor kinase activity"/>
    <property type="evidence" value="ECO:0007669"/>
    <property type="project" value="InterPro"/>
</dbReference>
<dbReference type="CDD" id="cd00082">
    <property type="entry name" value="HisKA"/>
    <property type="match status" value="1"/>
</dbReference>
<sequence length="608" mass="68345">MKEKLKINSLKKKTILFILIITALYTLVSVGIVYQVVEEQMMAKHEVCRNAAVESLSYSLAPMLDLYDYKQVERAITAPLAYKSIISVTIFDSTGTLIRSAAKQNIPKDLDVKKYNITSNDKVIGSFEIGFSKEYINEQIRTTIEALVFGLVGFFVLMGLAIYSLMSRSVIGPLEAFTKTVKEMDPENLSPQVNIRSEDEIGTLAASFNQIAEDLGNSQRALRDSEEKYRNLIEHADAGIVIIHDKLITYLNKRGAEMIGHTVEEIINTPFTEYLHPDELPRVIDRYKRRMAGEDVQPIYETAVKHKNGSRIDVEFNIGIITYDGKPAEFVFIRDITECKKAEAGLREAHCKLQEAKAEVDKEVKKRTQQLVVAKEDAEHANRMKSIFLASMSHELRTPLNSIIGFTGIILQGLAGELNVEQRTQLGMVYASSKHLLALINDLLDISKIESGELEPDLEEFNLAEAGMEVRDSLKPKAEDKGLKLIFEMPNINVMSDERRFKQILVNLVNNAIKFTEEGEVEVKAIEKDKSIEIIVKDTGVGIKKEDIQKLFAPFTQLEYTVSEERGTGLGLYLARNLVRLLNGDIRVESEYGKGSIFTLTLPLKRGG</sequence>
<dbReference type="InterPro" id="IPR013767">
    <property type="entry name" value="PAS_fold"/>
</dbReference>
<evidence type="ECO:0000313" key="17">
    <source>
        <dbReference type="EMBL" id="QNO46544.1"/>
    </source>
</evidence>
<evidence type="ECO:0000259" key="14">
    <source>
        <dbReference type="PROSITE" id="PS50109"/>
    </source>
</evidence>
<keyword evidence="4" id="KW-0597">Phosphoprotein</keyword>
<dbReference type="InterPro" id="IPR003660">
    <property type="entry name" value="HAMP_dom"/>
</dbReference>
<gene>
    <name evidence="17" type="primary">rcsC</name>
    <name evidence="17" type="ORF">HPDFPBIK_00003</name>
</gene>
<dbReference type="SMART" id="SM00304">
    <property type="entry name" value="HAMP"/>
    <property type="match status" value="1"/>
</dbReference>
<dbReference type="SUPFAM" id="SSF55785">
    <property type="entry name" value="PYP-like sensor domain (PAS domain)"/>
    <property type="match status" value="1"/>
</dbReference>
<dbReference type="Pfam" id="PF00989">
    <property type="entry name" value="PAS"/>
    <property type="match status" value="1"/>
</dbReference>
<evidence type="ECO:0000256" key="8">
    <source>
        <dbReference type="ARBA" id="ARBA00022840"/>
    </source>
</evidence>
<comment type="catalytic activity">
    <reaction evidence="1">
        <text>ATP + protein L-histidine = ADP + protein N-phospho-L-histidine.</text>
        <dbReference type="EC" id="2.7.13.3"/>
    </reaction>
</comment>
<dbReference type="InterPro" id="IPR003594">
    <property type="entry name" value="HATPase_dom"/>
</dbReference>
<evidence type="ECO:0000256" key="2">
    <source>
        <dbReference type="ARBA" id="ARBA00004370"/>
    </source>
</evidence>
<dbReference type="GO" id="GO:0005524">
    <property type="term" value="F:ATP binding"/>
    <property type="evidence" value="ECO:0007669"/>
    <property type="project" value="UniProtKB-KW"/>
</dbReference>
<evidence type="ECO:0000256" key="9">
    <source>
        <dbReference type="ARBA" id="ARBA00023012"/>
    </source>
</evidence>
<evidence type="ECO:0000256" key="5">
    <source>
        <dbReference type="ARBA" id="ARBA00022679"/>
    </source>
</evidence>
<dbReference type="AlphaFoldDB" id="A0A7G9YEW0"/>
<feature type="transmembrane region" description="Helical" evidence="13">
    <location>
        <begin position="146"/>
        <end position="166"/>
    </location>
</feature>
<evidence type="ECO:0000256" key="11">
    <source>
        <dbReference type="ARBA" id="ARBA00023306"/>
    </source>
</evidence>
<dbReference type="FunFam" id="3.30.565.10:FF:000010">
    <property type="entry name" value="Sensor histidine kinase RcsC"/>
    <property type="match status" value="1"/>
</dbReference>
<keyword evidence="13" id="KW-0812">Transmembrane</keyword>
<name>A0A7G9YEW0_9EURY</name>
<evidence type="ECO:0000256" key="13">
    <source>
        <dbReference type="SAM" id="Phobius"/>
    </source>
</evidence>
<dbReference type="Gene3D" id="3.30.450.20">
    <property type="entry name" value="PAS domain"/>
    <property type="match status" value="1"/>
</dbReference>
<keyword evidence="12" id="KW-0175">Coiled coil</keyword>
<dbReference type="FunFam" id="1.10.287.130:FF:000038">
    <property type="entry name" value="Sensory transduction histidine kinase"/>
    <property type="match status" value="1"/>
</dbReference>
<dbReference type="SUPFAM" id="SSF158472">
    <property type="entry name" value="HAMP domain-like"/>
    <property type="match status" value="1"/>
</dbReference>
<dbReference type="InterPro" id="IPR035965">
    <property type="entry name" value="PAS-like_dom_sf"/>
</dbReference>
<reference evidence="17" key="1">
    <citation type="submission" date="2020-06" db="EMBL/GenBank/DDBJ databases">
        <title>Unique genomic features of the anaerobic methanotrophic archaea.</title>
        <authorList>
            <person name="Chadwick G.L."/>
            <person name="Skennerton C.T."/>
            <person name="Laso-Perez R."/>
            <person name="Leu A.O."/>
            <person name="Speth D.R."/>
            <person name="Yu H."/>
            <person name="Morgan-Lang C."/>
            <person name="Hatzenpichler R."/>
            <person name="Goudeau D."/>
            <person name="Malmstrom R."/>
            <person name="Brazelton W.J."/>
            <person name="Woyke T."/>
            <person name="Hallam S.J."/>
            <person name="Tyson G.W."/>
            <person name="Wegener G."/>
            <person name="Boetius A."/>
            <person name="Orphan V."/>
        </authorList>
    </citation>
    <scope>NUCLEOTIDE SEQUENCE</scope>
</reference>
<dbReference type="SUPFAM" id="SSF47384">
    <property type="entry name" value="Homodimeric domain of signal transducing histidine kinase"/>
    <property type="match status" value="1"/>
</dbReference>
<keyword evidence="5 17" id="KW-0808">Transferase</keyword>
<evidence type="ECO:0000259" key="16">
    <source>
        <dbReference type="PROSITE" id="PS50885"/>
    </source>
</evidence>
<accession>A0A7G9YEW0</accession>
<evidence type="ECO:0000256" key="6">
    <source>
        <dbReference type="ARBA" id="ARBA00022741"/>
    </source>
</evidence>
<protein>
    <recommendedName>
        <fullName evidence="3">histidine kinase</fullName>
        <ecNumber evidence="3">2.7.13.3</ecNumber>
    </recommendedName>
</protein>
<dbReference type="SUPFAM" id="SSF55874">
    <property type="entry name" value="ATPase domain of HSP90 chaperone/DNA topoisomerase II/histidine kinase"/>
    <property type="match status" value="1"/>
</dbReference>
<dbReference type="EMBL" id="MT631196">
    <property type="protein sequence ID" value="QNO46544.1"/>
    <property type="molecule type" value="Genomic_DNA"/>
</dbReference>
<dbReference type="InterPro" id="IPR036890">
    <property type="entry name" value="HATPase_C_sf"/>
</dbReference>
<dbReference type="InterPro" id="IPR005467">
    <property type="entry name" value="His_kinase_dom"/>
</dbReference>
<feature type="domain" description="HAMP" evidence="16">
    <location>
        <begin position="168"/>
        <end position="220"/>
    </location>
</feature>
<dbReference type="PANTHER" id="PTHR43047">
    <property type="entry name" value="TWO-COMPONENT HISTIDINE PROTEIN KINASE"/>
    <property type="match status" value="1"/>
</dbReference>
<dbReference type="CDD" id="cd06225">
    <property type="entry name" value="HAMP"/>
    <property type="match status" value="1"/>
</dbReference>
<keyword evidence="7 17" id="KW-0418">Kinase</keyword>
<evidence type="ECO:0000256" key="4">
    <source>
        <dbReference type="ARBA" id="ARBA00022553"/>
    </source>
</evidence>
<dbReference type="GO" id="GO:0009927">
    <property type="term" value="F:histidine phosphotransfer kinase activity"/>
    <property type="evidence" value="ECO:0007669"/>
    <property type="project" value="TreeGrafter"/>
</dbReference>
<keyword evidence="6" id="KW-0547">Nucleotide-binding</keyword>
<feature type="transmembrane region" description="Helical" evidence="13">
    <location>
        <begin position="15"/>
        <end position="37"/>
    </location>
</feature>
<feature type="coiled-coil region" evidence="12">
    <location>
        <begin position="339"/>
        <end position="366"/>
    </location>
</feature>
<dbReference type="Gene3D" id="6.10.340.10">
    <property type="match status" value="1"/>
</dbReference>
<evidence type="ECO:0000256" key="3">
    <source>
        <dbReference type="ARBA" id="ARBA00012438"/>
    </source>
</evidence>
<keyword evidence="13" id="KW-1133">Transmembrane helix</keyword>
<dbReference type="InterPro" id="IPR000014">
    <property type="entry name" value="PAS"/>
</dbReference>
<keyword evidence="11" id="KW-0131">Cell cycle</keyword>
<dbReference type="InterPro" id="IPR036097">
    <property type="entry name" value="HisK_dim/P_sf"/>
</dbReference>
<dbReference type="GO" id="GO:0005886">
    <property type="term" value="C:plasma membrane"/>
    <property type="evidence" value="ECO:0007669"/>
    <property type="project" value="TreeGrafter"/>
</dbReference>
<dbReference type="Gene3D" id="1.10.287.130">
    <property type="match status" value="1"/>
</dbReference>
<dbReference type="SMART" id="SM00091">
    <property type="entry name" value="PAS"/>
    <property type="match status" value="1"/>
</dbReference>
<dbReference type="CDD" id="cd00130">
    <property type="entry name" value="PAS"/>
    <property type="match status" value="1"/>
</dbReference>
<dbReference type="PROSITE" id="PS50112">
    <property type="entry name" value="PAS"/>
    <property type="match status" value="1"/>
</dbReference>
<dbReference type="CDD" id="cd16922">
    <property type="entry name" value="HATPase_EvgS-ArcB-TorS-like"/>
    <property type="match status" value="1"/>
</dbReference>
<dbReference type="Pfam" id="PF00672">
    <property type="entry name" value="HAMP"/>
    <property type="match status" value="1"/>
</dbReference>
<dbReference type="InterPro" id="IPR004358">
    <property type="entry name" value="Sig_transdc_His_kin-like_C"/>
</dbReference>
<dbReference type="PANTHER" id="PTHR43047:SF72">
    <property type="entry name" value="OSMOSENSING HISTIDINE PROTEIN KINASE SLN1"/>
    <property type="match status" value="1"/>
</dbReference>
<feature type="domain" description="PAS" evidence="15">
    <location>
        <begin position="225"/>
        <end position="294"/>
    </location>
</feature>
<evidence type="ECO:0000259" key="15">
    <source>
        <dbReference type="PROSITE" id="PS50112"/>
    </source>
</evidence>
<organism evidence="17">
    <name type="scientific">Candidatus Methanogaster sp. ANME-2c ERB4</name>
    <dbReference type="NCBI Taxonomy" id="2759911"/>
    <lineage>
        <taxon>Archaea</taxon>
        <taxon>Methanobacteriati</taxon>
        <taxon>Methanobacteriota</taxon>
        <taxon>Stenosarchaea group</taxon>
        <taxon>Methanomicrobia</taxon>
        <taxon>Methanosarcinales</taxon>
        <taxon>ANME-2 cluster</taxon>
        <taxon>Candidatus Methanogasteraceae</taxon>
        <taxon>Candidatus Methanogaster</taxon>
    </lineage>
</organism>
<dbReference type="PRINTS" id="PR00344">
    <property type="entry name" value="BCTRLSENSOR"/>
</dbReference>
<dbReference type="SMART" id="SM00388">
    <property type="entry name" value="HisKA"/>
    <property type="match status" value="1"/>
</dbReference>
<feature type="domain" description="Histidine kinase" evidence="14">
    <location>
        <begin position="391"/>
        <end position="606"/>
    </location>
</feature>